<dbReference type="GO" id="GO:0005663">
    <property type="term" value="C:DNA replication factor C complex"/>
    <property type="evidence" value="ECO:0007669"/>
    <property type="project" value="TreeGrafter"/>
</dbReference>
<evidence type="ECO:0000256" key="10">
    <source>
        <dbReference type="SAM" id="MobiDB-lite"/>
    </source>
</evidence>
<dbReference type="GO" id="GO:0003677">
    <property type="term" value="F:DNA binding"/>
    <property type="evidence" value="ECO:0007669"/>
    <property type="project" value="InterPro"/>
</dbReference>
<dbReference type="Proteomes" id="UP001141806">
    <property type="component" value="Unassembled WGS sequence"/>
</dbReference>
<dbReference type="EC" id="2.7.7.7" evidence="2"/>
<feature type="region of interest" description="Disordered" evidence="10">
    <location>
        <begin position="820"/>
        <end position="857"/>
    </location>
</feature>
<feature type="region of interest" description="Disordered" evidence="10">
    <location>
        <begin position="265"/>
        <end position="292"/>
    </location>
</feature>
<dbReference type="InterPro" id="IPR045085">
    <property type="entry name" value="HLD_clamp_pol_III_gamma_tau"/>
</dbReference>
<dbReference type="CDD" id="cd18137">
    <property type="entry name" value="HLD_clamp_pol_III_gamma_tau"/>
    <property type="match status" value="1"/>
</dbReference>
<protein>
    <recommendedName>
        <fullName evidence="2">DNA-directed DNA polymerase</fullName>
        <ecNumber evidence="2">2.7.7.7</ecNumber>
    </recommendedName>
</protein>
<dbReference type="SUPFAM" id="SSF52540">
    <property type="entry name" value="P-loop containing nucleoside triphosphate hydrolases"/>
    <property type="match status" value="1"/>
</dbReference>
<dbReference type="Pfam" id="PF23007">
    <property type="entry name" value="DnaA_N-like_STI"/>
    <property type="match status" value="1"/>
</dbReference>
<evidence type="ECO:0000256" key="6">
    <source>
        <dbReference type="ARBA" id="ARBA00022840"/>
    </source>
</evidence>
<dbReference type="GO" id="GO:0009360">
    <property type="term" value="C:DNA polymerase III complex"/>
    <property type="evidence" value="ECO:0007669"/>
    <property type="project" value="InterPro"/>
</dbReference>
<dbReference type="InterPro" id="IPR027417">
    <property type="entry name" value="P-loop_NTPase"/>
</dbReference>
<dbReference type="InterPro" id="IPR050238">
    <property type="entry name" value="DNA_Rep/Repair_Clamp_Loader"/>
</dbReference>
<keyword evidence="7" id="KW-0239">DNA-directed DNA polymerase</keyword>
<dbReference type="FunFam" id="1.10.8.60:FF:000013">
    <property type="entry name" value="DNA polymerase III subunit gamma/tau"/>
    <property type="match status" value="1"/>
</dbReference>
<dbReference type="InterPro" id="IPR008921">
    <property type="entry name" value="DNA_pol3_clamp-load_cplx_C"/>
</dbReference>
<dbReference type="InterPro" id="IPR054506">
    <property type="entry name" value="DnaA_N-like_STI"/>
</dbReference>
<evidence type="ECO:0000256" key="2">
    <source>
        <dbReference type="ARBA" id="ARBA00012417"/>
    </source>
</evidence>
<dbReference type="AlphaFoldDB" id="A0A9Q0QUG7"/>
<dbReference type="PANTHER" id="PTHR11669">
    <property type="entry name" value="REPLICATION FACTOR C / DNA POLYMERASE III GAMMA-TAU SUBUNIT"/>
    <property type="match status" value="1"/>
</dbReference>
<keyword evidence="5" id="KW-0862">Zinc</keyword>
<keyword evidence="13" id="KW-1185">Reference proteome</keyword>
<dbReference type="Gene3D" id="3.40.50.300">
    <property type="entry name" value="P-loop containing nucleotide triphosphate hydrolases"/>
    <property type="match status" value="1"/>
</dbReference>
<evidence type="ECO:0000256" key="1">
    <source>
        <dbReference type="ARBA" id="ARBA00006360"/>
    </source>
</evidence>
<name>A0A9Q0QUG7_9MAGN</name>
<dbReference type="PANTHER" id="PTHR11669:SF0">
    <property type="entry name" value="PROTEIN STICHEL-LIKE 2"/>
    <property type="match status" value="1"/>
</dbReference>
<dbReference type="NCBIfam" id="TIGR02397">
    <property type="entry name" value="dnaX_nterm"/>
    <property type="match status" value="1"/>
</dbReference>
<dbReference type="EMBL" id="JAMYWD010000004">
    <property type="protein sequence ID" value="KAJ4972535.1"/>
    <property type="molecule type" value="Genomic_DNA"/>
</dbReference>
<dbReference type="GO" id="GO:0003689">
    <property type="term" value="F:DNA clamp loader activity"/>
    <property type="evidence" value="ECO:0007669"/>
    <property type="project" value="TreeGrafter"/>
</dbReference>
<keyword evidence="7" id="KW-0548">Nucleotidyltransferase</keyword>
<accession>A0A9Q0QUG7</accession>
<feature type="domain" description="AAA+ ATPase" evidence="11">
    <location>
        <begin position="341"/>
        <end position="483"/>
    </location>
</feature>
<evidence type="ECO:0000256" key="7">
    <source>
        <dbReference type="ARBA" id="ARBA00022932"/>
    </source>
</evidence>
<comment type="catalytic activity">
    <reaction evidence="9">
        <text>DNA(n) + a 2'-deoxyribonucleoside 5'-triphosphate = DNA(n+1) + diphosphate</text>
        <dbReference type="Rhea" id="RHEA:22508"/>
        <dbReference type="Rhea" id="RHEA-COMP:17339"/>
        <dbReference type="Rhea" id="RHEA-COMP:17340"/>
        <dbReference type="ChEBI" id="CHEBI:33019"/>
        <dbReference type="ChEBI" id="CHEBI:61560"/>
        <dbReference type="ChEBI" id="CHEBI:173112"/>
        <dbReference type="EC" id="2.7.7.7"/>
    </reaction>
</comment>
<organism evidence="12 13">
    <name type="scientific">Protea cynaroides</name>
    <dbReference type="NCBI Taxonomy" id="273540"/>
    <lineage>
        <taxon>Eukaryota</taxon>
        <taxon>Viridiplantae</taxon>
        <taxon>Streptophyta</taxon>
        <taxon>Embryophyta</taxon>
        <taxon>Tracheophyta</taxon>
        <taxon>Spermatophyta</taxon>
        <taxon>Magnoliopsida</taxon>
        <taxon>Proteales</taxon>
        <taxon>Proteaceae</taxon>
        <taxon>Protea</taxon>
    </lineage>
</organism>
<keyword evidence="4" id="KW-0547">Nucleotide-binding</keyword>
<dbReference type="GO" id="GO:0003887">
    <property type="term" value="F:DNA-directed DNA polymerase activity"/>
    <property type="evidence" value="ECO:0007669"/>
    <property type="project" value="UniProtKB-KW"/>
</dbReference>
<dbReference type="Gene3D" id="1.20.272.10">
    <property type="match status" value="1"/>
</dbReference>
<gene>
    <name evidence="12" type="ORF">NE237_005709</name>
</gene>
<comment type="similarity">
    <text evidence="1">Belongs to the DnaX/STICHEL family.</text>
</comment>
<reference evidence="12" key="1">
    <citation type="journal article" date="2023" name="Plant J.">
        <title>The genome of the king protea, Protea cynaroides.</title>
        <authorList>
            <person name="Chang J."/>
            <person name="Duong T.A."/>
            <person name="Schoeman C."/>
            <person name="Ma X."/>
            <person name="Roodt D."/>
            <person name="Barker N."/>
            <person name="Li Z."/>
            <person name="Van de Peer Y."/>
            <person name="Mizrachi E."/>
        </authorList>
    </citation>
    <scope>NUCLEOTIDE SEQUENCE</scope>
    <source>
        <tissue evidence="12">Young leaves</tissue>
    </source>
</reference>
<evidence type="ECO:0000256" key="3">
    <source>
        <dbReference type="ARBA" id="ARBA00022723"/>
    </source>
</evidence>
<dbReference type="GO" id="GO:0046872">
    <property type="term" value="F:metal ion binding"/>
    <property type="evidence" value="ECO:0007669"/>
    <property type="project" value="UniProtKB-KW"/>
</dbReference>
<dbReference type="Pfam" id="PF13177">
    <property type="entry name" value="DNA_pol3_delta2"/>
    <property type="match status" value="1"/>
</dbReference>
<feature type="compositionally biased region" description="Acidic residues" evidence="10">
    <location>
        <begin position="828"/>
        <end position="837"/>
    </location>
</feature>
<keyword evidence="6" id="KW-0067">ATP-binding</keyword>
<evidence type="ECO:0000256" key="4">
    <source>
        <dbReference type="ARBA" id="ARBA00022741"/>
    </source>
</evidence>
<dbReference type="Pfam" id="PF22608">
    <property type="entry name" value="DNAX_ATPase_lid"/>
    <property type="match status" value="1"/>
</dbReference>
<dbReference type="SUPFAM" id="SSF48019">
    <property type="entry name" value="post-AAA+ oligomerization domain-like"/>
    <property type="match status" value="1"/>
</dbReference>
<keyword evidence="8" id="KW-0175">Coiled coil</keyword>
<dbReference type="SMART" id="SM00382">
    <property type="entry name" value="AAA"/>
    <property type="match status" value="1"/>
</dbReference>
<evidence type="ECO:0000256" key="9">
    <source>
        <dbReference type="ARBA" id="ARBA00049244"/>
    </source>
</evidence>
<dbReference type="InterPro" id="IPR012763">
    <property type="entry name" value="DNA_pol_III_sug/sutau_N"/>
</dbReference>
<dbReference type="GO" id="GO:0006281">
    <property type="term" value="P:DNA repair"/>
    <property type="evidence" value="ECO:0007669"/>
    <property type="project" value="TreeGrafter"/>
</dbReference>
<dbReference type="OrthoDB" id="1899087at2759"/>
<keyword evidence="3" id="KW-0479">Metal-binding</keyword>
<feature type="compositionally biased region" description="Basic and acidic residues" evidence="10">
    <location>
        <begin position="271"/>
        <end position="282"/>
    </location>
</feature>
<evidence type="ECO:0000256" key="5">
    <source>
        <dbReference type="ARBA" id="ARBA00022833"/>
    </source>
</evidence>
<dbReference type="Gene3D" id="1.10.8.60">
    <property type="match status" value="1"/>
</dbReference>
<evidence type="ECO:0000313" key="12">
    <source>
        <dbReference type="EMBL" id="KAJ4972535.1"/>
    </source>
</evidence>
<dbReference type="GO" id="GO:0005524">
    <property type="term" value="F:ATP binding"/>
    <property type="evidence" value="ECO:0007669"/>
    <property type="project" value="UniProtKB-KW"/>
</dbReference>
<dbReference type="InterPro" id="IPR003593">
    <property type="entry name" value="AAA+_ATPase"/>
</dbReference>
<sequence>MSDGRRHSVDIPLSKTLVALRRVRSLRDPSTNCMSKFTAFGDNMSWDTISCHGLVNGFHVGDPKNYDFRESQNFSLDGRKVEFESDPELVFSSRKSGCELVSSKKSRHLGNRSSDLARPRKVDEWGHSKSNCDGVYGNKSSSERHFSNHGDKALDLTCVPTSSNYMGLVDSYSKPTLGSPRSERIDTTGKMDFGCVSRTKSFLLEGDVVGSCVSSPNPSISDARMEGSSRSTPLFANGEVDFVDRYHRGCGISCCWSRTPRLRESNPVSDFEDHPLLSREGGEMDPSGQGQSCTHLKREIAPHSDSPSNFCQKFKPRSFNDLVGQHVVAQSLLNAILKGRITSFYLFHGPHGTGKTLTSRIFAAALNCLSLDEHRPCGSCRECLLFFSGRSRDVKEVDPMRTNRTDRVRSLLKNAVFPPVSSRFKIFIIDECQLLRGDIWATILSSLEGLPQHVVFVMITADLDKLPRAAVSCCQRYHFPKIKDADIANMLTKICVEEGLDFDNVALDFIATKANGSLRDAELMLDQLSLLGKRITISLAYELIGIVSDDELLDLLDLALSSDTSNTVRRARELMKSRVDPMQLISQLANLIMDILAGRCQAGSSGDRRNFFGRHSSEANLQKLRHSLKILSETEKQLRSSKNQTTWLTVALLQLSSVESSSSDANDSRICLKTAYERDDGFGKSSTREILKHPVSCLCDENKSHNSEMHGDCKEKLENIWRRVIENCHSNTLKSFLQEKGRLTSVCINQGLAITEVEFYHPDHVSRAEKSWKLIANSLQHVLGCNVEIKIILVPCAATKAAKMKRQSLCLLSCSHGMQGKSRSTSEDGNDQLDDSDFTSGRGRKEEKSIDTYSDSQSRYSIICPHSKEEATASRNNEVTSRSTGIFSPHRSVQHDKQNVCHLAVGLSEEEGSNAERQVFAIEEPGNQRSRFSESVRLHQGLCSSSSSQSVCLEIQPDSKLELSIPRETYFCASDPCTLCANSNTNGHSSGDERSRKKESWVSSKIHCWRAPKFPFTKAWQLRQHNESSQLMGCVLPCVSGR</sequence>
<evidence type="ECO:0000256" key="8">
    <source>
        <dbReference type="ARBA" id="ARBA00023054"/>
    </source>
</evidence>
<evidence type="ECO:0000259" key="11">
    <source>
        <dbReference type="SMART" id="SM00382"/>
    </source>
</evidence>
<keyword evidence="7" id="KW-0808">Transferase</keyword>
<dbReference type="GO" id="GO:0006261">
    <property type="term" value="P:DNA-templated DNA replication"/>
    <property type="evidence" value="ECO:0007669"/>
    <property type="project" value="TreeGrafter"/>
</dbReference>
<proteinExistence type="inferred from homology"/>
<comment type="caution">
    <text evidence="12">The sequence shown here is derived from an EMBL/GenBank/DDBJ whole genome shotgun (WGS) entry which is preliminary data.</text>
</comment>
<evidence type="ECO:0000313" key="13">
    <source>
        <dbReference type="Proteomes" id="UP001141806"/>
    </source>
</evidence>